<keyword evidence="1" id="KW-1133">Transmembrane helix</keyword>
<sequence length="87" mass="10199">MFWYPLNDTQLIICCCGLAVKLYTASSSIIPLYTVLFSGFVFYISTEHKFWLCLCQRYERNFVPESYYSCCDCVLLCKWSNIFTANV</sequence>
<name>A0A0E9X512_ANGAN</name>
<dbReference type="EMBL" id="GBXM01011607">
    <property type="protein sequence ID" value="JAH96970.1"/>
    <property type="molecule type" value="Transcribed_RNA"/>
</dbReference>
<feature type="transmembrane region" description="Helical" evidence="1">
    <location>
        <begin position="28"/>
        <end position="46"/>
    </location>
</feature>
<protein>
    <submittedName>
        <fullName evidence="2">Uncharacterized protein</fullName>
    </submittedName>
</protein>
<organism evidence="2">
    <name type="scientific">Anguilla anguilla</name>
    <name type="common">European freshwater eel</name>
    <name type="synonym">Muraena anguilla</name>
    <dbReference type="NCBI Taxonomy" id="7936"/>
    <lineage>
        <taxon>Eukaryota</taxon>
        <taxon>Metazoa</taxon>
        <taxon>Chordata</taxon>
        <taxon>Craniata</taxon>
        <taxon>Vertebrata</taxon>
        <taxon>Euteleostomi</taxon>
        <taxon>Actinopterygii</taxon>
        <taxon>Neopterygii</taxon>
        <taxon>Teleostei</taxon>
        <taxon>Anguilliformes</taxon>
        <taxon>Anguillidae</taxon>
        <taxon>Anguilla</taxon>
    </lineage>
</organism>
<keyword evidence="1" id="KW-0812">Transmembrane</keyword>
<accession>A0A0E9X512</accession>
<dbReference type="AlphaFoldDB" id="A0A0E9X512"/>
<proteinExistence type="predicted"/>
<evidence type="ECO:0000256" key="1">
    <source>
        <dbReference type="SAM" id="Phobius"/>
    </source>
</evidence>
<reference evidence="2" key="2">
    <citation type="journal article" date="2015" name="Fish Shellfish Immunol.">
        <title>Early steps in the European eel (Anguilla anguilla)-Vibrio vulnificus interaction in the gills: Role of the RtxA13 toxin.</title>
        <authorList>
            <person name="Callol A."/>
            <person name="Pajuelo D."/>
            <person name="Ebbesson L."/>
            <person name="Teles M."/>
            <person name="MacKenzie S."/>
            <person name="Amaro C."/>
        </authorList>
    </citation>
    <scope>NUCLEOTIDE SEQUENCE</scope>
</reference>
<keyword evidence="1" id="KW-0472">Membrane</keyword>
<evidence type="ECO:0000313" key="2">
    <source>
        <dbReference type="EMBL" id="JAH96970.1"/>
    </source>
</evidence>
<reference evidence="2" key="1">
    <citation type="submission" date="2014-11" db="EMBL/GenBank/DDBJ databases">
        <authorList>
            <person name="Amaro Gonzalez C."/>
        </authorList>
    </citation>
    <scope>NUCLEOTIDE SEQUENCE</scope>
</reference>